<dbReference type="GO" id="GO:0031501">
    <property type="term" value="C:mannosyltransferase complex"/>
    <property type="evidence" value="ECO:0007669"/>
    <property type="project" value="TreeGrafter"/>
</dbReference>
<gene>
    <name evidence="13 14" type="primary">PIGV</name>
</gene>
<evidence type="ECO:0000256" key="2">
    <source>
        <dbReference type="ARBA" id="ARBA00004687"/>
    </source>
</evidence>
<dbReference type="PANTHER" id="PTHR12468">
    <property type="entry name" value="GPI MANNOSYLTRANSFERASE 2"/>
    <property type="match status" value="1"/>
</dbReference>
<keyword evidence="8 11" id="KW-0256">Endoplasmic reticulum</keyword>
<dbReference type="GO" id="GO:0006506">
    <property type="term" value="P:GPI anchor biosynthetic process"/>
    <property type="evidence" value="ECO:0007669"/>
    <property type="project" value="UniProtKB-UniPathway"/>
</dbReference>
<reference evidence="13 14" key="1">
    <citation type="submission" date="2025-04" db="UniProtKB">
        <authorList>
            <consortium name="RefSeq"/>
        </authorList>
    </citation>
    <scope>IDENTIFICATION</scope>
</reference>
<feature type="transmembrane region" description="Helical" evidence="11">
    <location>
        <begin position="380"/>
        <end position="400"/>
    </location>
</feature>
<feature type="transmembrane region" description="Helical" evidence="11">
    <location>
        <begin position="472"/>
        <end position="493"/>
    </location>
</feature>
<evidence type="ECO:0000256" key="7">
    <source>
        <dbReference type="ARBA" id="ARBA00022692"/>
    </source>
</evidence>
<keyword evidence="7 11" id="KW-0812">Transmembrane</keyword>
<dbReference type="AlphaFoldDB" id="A0A8B6ZE80"/>
<dbReference type="Pfam" id="PF04188">
    <property type="entry name" value="Mannosyl_trans2"/>
    <property type="match status" value="1"/>
</dbReference>
<evidence type="ECO:0000256" key="4">
    <source>
        <dbReference type="ARBA" id="ARBA00022502"/>
    </source>
</evidence>
<feature type="transmembrane region" description="Helical" evidence="11">
    <location>
        <begin position="85"/>
        <end position="103"/>
    </location>
</feature>
<dbReference type="RefSeq" id="XP_007933974.1">
    <property type="nucleotide sequence ID" value="XM_007935783.1"/>
</dbReference>
<evidence type="ECO:0000256" key="8">
    <source>
        <dbReference type="ARBA" id="ARBA00022824"/>
    </source>
</evidence>
<dbReference type="GO" id="GO:0005789">
    <property type="term" value="C:endoplasmic reticulum membrane"/>
    <property type="evidence" value="ECO:0007669"/>
    <property type="project" value="UniProtKB-SubCell"/>
</dbReference>
<keyword evidence="6 11" id="KW-0808">Transferase</keyword>
<organism evidence="12 14">
    <name type="scientific">Orycteropus afer afer</name>
    <dbReference type="NCBI Taxonomy" id="1230840"/>
    <lineage>
        <taxon>Eukaryota</taxon>
        <taxon>Metazoa</taxon>
        <taxon>Chordata</taxon>
        <taxon>Craniata</taxon>
        <taxon>Vertebrata</taxon>
        <taxon>Euteleostomi</taxon>
        <taxon>Mammalia</taxon>
        <taxon>Eutheria</taxon>
        <taxon>Afrotheria</taxon>
        <taxon>Tubulidentata</taxon>
        <taxon>Orycteropodidae</taxon>
        <taxon>Orycteropus</taxon>
    </lineage>
</organism>
<feature type="transmembrane region" description="Helical" evidence="11">
    <location>
        <begin position="235"/>
        <end position="256"/>
    </location>
</feature>
<evidence type="ECO:0000256" key="6">
    <source>
        <dbReference type="ARBA" id="ARBA00022679"/>
    </source>
</evidence>
<sequence>MWPLNPSQKEVVRFAISCRVLTLVLQALFNTIIPDHQADAFSPPRLAPSGSVDQLVEVLLGGLSHWDAEHFLFIAEHGYLYEHNFAFFPGFPLTLLVGAELLLRPLRGLLSLRSCLLISVALLNSLFSVLAAVALHDLSCLVLHSPHQAFYTALLFCLSPANVFLTAGYSEALFAFLTFSAMGQLERSQSWTSGFLFTLATGVRSNGLINIGFLVHSQCRSLFSSLKVKSPLRQLIKLMASASLSVLTLGLPFVLFQYYAYTQFCLPGSAPSIPKPLQQLAVDKGYHIADGNKPPWCSWKLPLIYNYIQDVYWNVGFLRYYELRQVPNFLLAAPVAILVAWATWTYVTTHPWLCLTLGLQRSKNSKTLQKPDLGFLSPQVFVYLVHAAVLLLFGGLCMHVQVLTRFLGSSTPIVYWFPAHLLQNQEPLLRSLETVPWKPLAGDSPPGEKVPRNPIKGLLYNWKTCSPVTRYVLGYFLTYWLLGLLLHCNFLPWT</sequence>
<dbReference type="PANTHER" id="PTHR12468:SF2">
    <property type="entry name" value="GPI MANNOSYLTRANSFERASE 2"/>
    <property type="match status" value="1"/>
</dbReference>
<evidence type="ECO:0000256" key="3">
    <source>
        <dbReference type="ARBA" id="ARBA00008698"/>
    </source>
</evidence>
<dbReference type="CTD" id="55650"/>
<protein>
    <recommendedName>
        <fullName evidence="11">GPI mannosyltransferase 2</fullName>
        <ecNumber evidence="11">2.4.1.-</ecNumber>
    </recommendedName>
</protein>
<proteinExistence type="inferred from homology"/>
<evidence type="ECO:0000313" key="12">
    <source>
        <dbReference type="Proteomes" id="UP000694850"/>
    </source>
</evidence>
<dbReference type="InterPro" id="IPR007315">
    <property type="entry name" value="PIG-V/Gpi18"/>
</dbReference>
<evidence type="ECO:0000256" key="5">
    <source>
        <dbReference type="ARBA" id="ARBA00022676"/>
    </source>
</evidence>
<dbReference type="GO" id="GO:0004376">
    <property type="term" value="F:GPI mannosyltransferase activity"/>
    <property type="evidence" value="ECO:0007669"/>
    <property type="project" value="InterPro"/>
</dbReference>
<keyword evidence="4 11" id="KW-0337">GPI-anchor biosynthesis</keyword>
<evidence type="ECO:0000313" key="14">
    <source>
        <dbReference type="RefSeq" id="XP_007933974.1"/>
    </source>
</evidence>
<dbReference type="OrthoDB" id="10252502at2759"/>
<feature type="transmembrane region" description="Helical" evidence="11">
    <location>
        <begin position="12"/>
        <end position="33"/>
    </location>
</feature>
<evidence type="ECO:0000313" key="13">
    <source>
        <dbReference type="RefSeq" id="XP_007933973.1"/>
    </source>
</evidence>
<keyword evidence="12" id="KW-1185">Reference proteome</keyword>
<feature type="transmembrane region" description="Helical" evidence="11">
    <location>
        <begin position="148"/>
        <end position="179"/>
    </location>
</feature>
<evidence type="ECO:0000256" key="1">
    <source>
        <dbReference type="ARBA" id="ARBA00004477"/>
    </source>
</evidence>
<dbReference type="GO" id="GO:0000009">
    <property type="term" value="F:alpha-1,6-mannosyltransferase activity"/>
    <property type="evidence" value="ECO:0007669"/>
    <property type="project" value="InterPro"/>
</dbReference>
<dbReference type="UniPathway" id="UPA00196"/>
<keyword evidence="5 11" id="KW-0328">Glycosyltransferase</keyword>
<evidence type="ECO:0000256" key="10">
    <source>
        <dbReference type="ARBA" id="ARBA00023136"/>
    </source>
</evidence>
<feature type="transmembrane region" description="Helical" evidence="11">
    <location>
        <begin position="329"/>
        <end position="347"/>
    </location>
</feature>
<dbReference type="EC" id="2.4.1.-" evidence="11"/>
<evidence type="ECO:0000256" key="9">
    <source>
        <dbReference type="ARBA" id="ARBA00022989"/>
    </source>
</evidence>
<dbReference type="GeneID" id="103192735"/>
<comment type="pathway">
    <text evidence="2 11">Glycolipid biosynthesis; glycosylphosphatidylinositol-anchor biosynthesis.</text>
</comment>
<feature type="transmembrane region" description="Helical" evidence="11">
    <location>
        <begin position="191"/>
        <end position="215"/>
    </location>
</feature>
<name>A0A8B6ZE80_ORYAF</name>
<dbReference type="RefSeq" id="XP_007933973.1">
    <property type="nucleotide sequence ID" value="XM_007935782.1"/>
</dbReference>
<keyword evidence="9 11" id="KW-1133">Transmembrane helix</keyword>
<comment type="similarity">
    <text evidence="3 11">Belongs to the PIGV family.</text>
</comment>
<dbReference type="Proteomes" id="UP000694850">
    <property type="component" value="Unplaced"/>
</dbReference>
<keyword evidence="10 11" id="KW-0472">Membrane</keyword>
<feature type="transmembrane region" description="Helical" evidence="11">
    <location>
        <begin position="115"/>
        <end position="136"/>
    </location>
</feature>
<comment type="function">
    <text evidence="11">Mannosyltransferase involved in glycosylphosphatidylinositol-anchor biosynthesis.</text>
</comment>
<evidence type="ECO:0000256" key="11">
    <source>
        <dbReference type="RuleBase" id="RU363112"/>
    </source>
</evidence>
<comment type="subcellular location">
    <subcellularLocation>
        <location evidence="1 11">Endoplasmic reticulum membrane</location>
        <topology evidence="1 11">Multi-pass membrane protein</topology>
    </subcellularLocation>
</comment>
<accession>A0A8B6ZE80</accession>